<proteinExistence type="predicted"/>
<gene>
    <name evidence="1" type="ORF">CVV64_17775</name>
</gene>
<accession>A0A2N1PK80</accession>
<name>A0A2N1PK80_9BACT</name>
<evidence type="ECO:0000313" key="2">
    <source>
        <dbReference type="Proteomes" id="UP000233256"/>
    </source>
</evidence>
<organism evidence="1 2">
    <name type="scientific">Candidatus Wallbacteria bacterium HGW-Wallbacteria-1</name>
    <dbReference type="NCBI Taxonomy" id="2013854"/>
    <lineage>
        <taxon>Bacteria</taxon>
        <taxon>Candidatus Walliibacteriota</taxon>
    </lineage>
</organism>
<evidence type="ECO:0000313" key="1">
    <source>
        <dbReference type="EMBL" id="PKK88692.1"/>
    </source>
</evidence>
<dbReference type="EMBL" id="PGXC01000037">
    <property type="protein sequence ID" value="PKK88692.1"/>
    <property type="molecule type" value="Genomic_DNA"/>
</dbReference>
<sequence length="268" mass="29150">MAKYAPHSFSATLIGLLILLSVSVSMSIYIPTPAQTAETPRGVNLSRLFNALGEHLSLFSKDNNWSAEILVIADTDRGLKTVFSIYQKEGLTMSAAAGLSEVMVQAPPLDSFFIRGVSKDSANRARALVVADLSLKSPSTEHFSISPQDASAKGEATPFQDFSLQIPDRKSPVFAGESAAEPADIAENSDDAESEEYKAVFGKKTEEYLPPMDLSACIGDAAVPIVEDITDNIKHIEFRYHCLHRVDLVLGGDRENKGMRLFLIPPVY</sequence>
<reference evidence="1 2" key="1">
    <citation type="journal article" date="2017" name="ISME J.">
        <title>Potential for microbial H2 and metal transformations associated with novel bacteria and archaea in deep terrestrial subsurface sediments.</title>
        <authorList>
            <person name="Hernsdorf A.W."/>
            <person name="Amano Y."/>
            <person name="Miyakawa K."/>
            <person name="Ise K."/>
            <person name="Suzuki Y."/>
            <person name="Anantharaman K."/>
            <person name="Probst A."/>
            <person name="Burstein D."/>
            <person name="Thomas B.C."/>
            <person name="Banfield J.F."/>
        </authorList>
    </citation>
    <scope>NUCLEOTIDE SEQUENCE [LARGE SCALE GENOMIC DNA]</scope>
    <source>
        <strain evidence="1">HGW-Wallbacteria-1</strain>
    </source>
</reference>
<protein>
    <submittedName>
        <fullName evidence="1">Uncharacterized protein</fullName>
    </submittedName>
</protein>
<dbReference type="AlphaFoldDB" id="A0A2N1PK80"/>
<comment type="caution">
    <text evidence="1">The sequence shown here is derived from an EMBL/GenBank/DDBJ whole genome shotgun (WGS) entry which is preliminary data.</text>
</comment>
<dbReference type="Proteomes" id="UP000233256">
    <property type="component" value="Unassembled WGS sequence"/>
</dbReference>